<feature type="coiled-coil region" evidence="6">
    <location>
        <begin position="3"/>
        <end position="30"/>
    </location>
</feature>
<dbReference type="HAMAP" id="MF_00094">
    <property type="entry name" value="Rel_fac_2"/>
    <property type="match status" value="1"/>
</dbReference>
<dbReference type="InterPro" id="IPR000352">
    <property type="entry name" value="Pep_chain_release_fac_I"/>
</dbReference>
<dbReference type="SMART" id="SM00937">
    <property type="entry name" value="PCRF"/>
    <property type="match status" value="1"/>
</dbReference>
<feature type="domain" description="Prokaryotic-type class I peptide chain release factors" evidence="7">
    <location>
        <begin position="242"/>
        <end position="258"/>
    </location>
</feature>
<keyword evidence="9" id="KW-1185">Reference proteome</keyword>
<dbReference type="Gene3D" id="3.30.70.1660">
    <property type="match status" value="1"/>
</dbReference>
<sequence length="367" mass="42215">MIAYETKVKIEELKTKAKNLKQLVEPEKLQMEIQQMESKLASPDIWNDQKSASEIGKKLRRAKKLLEDVTKIDRILEEIEIGLELSDEDPEFVQDVERRVTNLEKIVKQFQLDLILNDPMDQNNAYLSVHPGAGGTESHDWAQMLLRMYMRWAEKKGFEVELVDFQPGEEAGVKSATLLIKGEYAYGYLKHERGVHRLVRISPFDAAGRRHTSFASVNVIPELSDDIEIEIRPEDLKIETFRASGHGGQYVNKTDSAVRITHIPTGIVVSCQSERSQHQNKAQALKMLKARLYQLEMLKRKEKIEELQGELKEIAWGNQIRSYILHPYKLVKDHRTEVETGDAEAVLDGEIDLFIEAELFYFAEVKL</sequence>
<dbReference type="Pfam" id="PF03462">
    <property type="entry name" value="PCRF"/>
    <property type="match status" value="1"/>
</dbReference>
<evidence type="ECO:0000256" key="3">
    <source>
        <dbReference type="ARBA" id="ARBA00022917"/>
    </source>
</evidence>
<comment type="PTM">
    <text evidence="4">Methylated by PrmC. Methylation increases the termination efficiency of RF2.</text>
</comment>
<keyword evidence="6" id="KW-0175">Coiled coil</keyword>
<evidence type="ECO:0000313" key="9">
    <source>
        <dbReference type="Proteomes" id="UP000006804"/>
    </source>
</evidence>
<name>F7YYT3_9THEM</name>
<keyword evidence="3 4" id="KW-0648">Protein biosynthesis</keyword>
<dbReference type="InterPro" id="IPR005139">
    <property type="entry name" value="PCRF"/>
</dbReference>
<dbReference type="FunFam" id="3.30.160.20:FF:000010">
    <property type="entry name" value="Peptide chain release factor 2"/>
    <property type="match status" value="1"/>
</dbReference>
<dbReference type="GO" id="GO:0005737">
    <property type="term" value="C:cytoplasm"/>
    <property type="evidence" value="ECO:0007669"/>
    <property type="project" value="UniProtKB-SubCell"/>
</dbReference>
<dbReference type="RefSeq" id="WP_013932341.1">
    <property type="nucleotide sequence ID" value="NC_015707.1"/>
</dbReference>
<dbReference type="OrthoDB" id="9806673at2"/>
<evidence type="ECO:0000256" key="5">
    <source>
        <dbReference type="NCBIfam" id="TIGR00020"/>
    </source>
</evidence>
<dbReference type="Gene3D" id="1.20.58.410">
    <property type="entry name" value="Release factor"/>
    <property type="match status" value="1"/>
</dbReference>
<organism evidence="8 9">
    <name type="scientific">Pseudothermotoga thermarum DSM 5069</name>
    <dbReference type="NCBI Taxonomy" id="688269"/>
    <lineage>
        <taxon>Bacteria</taxon>
        <taxon>Thermotogati</taxon>
        <taxon>Thermotogota</taxon>
        <taxon>Thermotogae</taxon>
        <taxon>Thermotogales</taxon>
        <taxon>Thermotogaceae</taxon>
        <taxon>Pseudothermotoga</taxon>
    </lineage>
</organism>
<dbReference type="NCBIfam" id="TIGR00020">
    <property type="entry name" value="prfB"/>
    <property type="match status" value="1"/>
</dbReference>
<gene>
    <name evidence="4" type="primary">prfB</name>
    <name evidence="8" type="ORF">Theth_1041</name>
</gene>
<dbReference type="eggNOG" id="COG1186">
    <property type="taxonomic scope" value="Bacteria"/>
</dbReference>
<dbReference type="PROSITE" id="PS00745">
    <property type="entry name" value="RF_PROK_I"/>
    <property type="match status" value="1"/>
</dbReference>
<protein>
    <recommendedName>
        <fullName evidence="4 5">Peptide chain release factor 2</fullName>
        <shortName evidence="4">RF-2</shortName>
    </recommendedName>
</protein>
<dbReference type="Pfam" id="PF00472">
    <property type="entry name" value="RF-1"/>
    <property type="match status" value="1"/>
</dbReference>
<dbReference type="PANTHER" id="PTHR43116">
    <property type="entry name" value="PEPTIDE CHAIN RELEASE FACTOR 2"/>
    <property type="match status" value="1"/>
</dbReference>
<dbReference type="SUPFAM" id="SSF75620">
    <property type="entry name" value="Release factor"/>
    <property type="match status" value="1"/>
</dbReference>
<evidence type="ECO:0000256" key="6">
    <source>
        <dbReference type="SAM" id="Coils"/>
    </source>
</evidence>
<dbReference type="STRING" id="688269.Theth_1041"/>
<comment type="similarity">
    <text evidence="1 4">Belongs to the prokaryotic/mitochondrial release factor family.</text>
</comment>
<comment type="function">
    <text evidence="4">Peptide chain release factor 2 directs the termination of translation in response to the peptide chain termination codons UGA and UAA.</text>
</comment>
<proteinExistence type="inferred from homology"/>
<dbReference type="GO" id="GO:0016149">
    <property type="term" value="F:translation release factor activity, codon specific"/>
    <property type="evidence" value="ECO:0007669"/>
    <property type="project" value="UniProtKB-UniRule"/>
</dbReference>
<accession>F7YYT3</accession>
<dbReference type="InterPro" id="IPR045853">
    <property type="entry name" value="Pep_chain_release_fac_I_sf"/>
</dbReference>
<dbReference type="KEGG" id="tta:Theth_1041"/>
<dbReference type="AlphaFoldDB" id="F7YYT3"/>
<reference evidence="8 9" key="1">
    <citation type="submission" date="2010-11" db="EMBL/GenBank/DDBJ databases">
        <title>The complete genome of Thermotoga thermarum DSM 5069.</title>
        <authorList>
            <consortium name="US DOE Joint Genome Institute (JGI-PGF)"/>
            <person name="Lucas S."/>
            <person name="Copeland A."/>
            <person name="Lapidus A."/>
            <person name="Bruce D."/>
            <person name="Goodwin L."/>
            <person name="Pitluck S."/>
            <person name="Kyrpides N."/>
            <person name="Mavromatis K."/>
            <person name="Ivanova N."/>
            <person name="Zeytun A."/>
            <person name="Brettin T."/>
            <person name="Detter J.C."/>
            <person name="Tapia R."/>
            <person name="Han C."/>
            <person name="Land M."/>
            <person name="Hauser L."/>
            <person name="Markowitz V."/>
            <person name="Cheng J.-F."/>
            <person name="Hugenholtz P."/>
            <person name="Woyke T."/>
            <person name="Wu D."/>
            <person name="Spring S."/>
            <person name="Schroeder M."/>
            <person name="Brambilla E."/>
            <person name="Klenk H.-P."/>
            <person name="Eisen J.A."/>
        </authorList>
    </citation>
    <scope>NUCLEOTIDE SEQUENCE [LARGE SCALE GENOMIC DNA]</scope>
    <source>
        <strain evidence="8 9">DSM 5069</strain>
    </source>
</reference>
<comment type="subcellular location">
    <subcellularLocation>
        <location evidence="4">Cytoplasm</location>
    </subcellularLocation>
</comment>
<dbReference type="Proteomes" id="UP000006804">
    <property type="component" value="Chromosome"/>
</dbReference>
<keyword evidence="2 4" id="KW-0488">Methylation</keyword>
<evidence type="ECO:0000313" key="8">
    <source>
        <dbReference type="EMBL" id="AEH51121.1"/>
    </source>
</evidence>
<dbReference type="HOGENOM" id="CLU_036856_6_0_0"/>
<dbReference type="InterPro" id="IPR004374">
    <property type="entry name" value="PrfB"/>
</dbReference>
<evidence type="ECO:0000259" key="7">
    <source>
        <dbReference type="PROSITE" id="PS00745"/>
    </source>
</evidence>
<evidence type="ECO:0000256" key="4">
    <source>
        <dbReference type="HAMAP-Rule" id="MF_00094"/>
    </source>
</evidence>
<evidence type="ECO:0000256" key="1">
    <source>
        <dbReference type="ARBA" id="ARBA00010835"/>
    </source>
</evidence>
<feature type="modified residue" description="N5-methylglutamine" evidence="4">
    <location>
        <position position="249"/>
    </location>
</feature>
<keyword evidence="4" id="KW-0963">Cytoplasm</keyword>
<dbReference type="PATRIC" id="fig|688269.3.peg.1069"/>
<dbReference type="PANTHER" id="PTHR43116:SF3">
    <property type="entry name" value="CLASS I PEPTIDE CHAIN RELEASE FACTOR"/>
    <property type="match status" value="1"/>
</dbReference>
<evidence type="ECO:0000256" key="2">
    <source>
        <dbReference type="ARBA" id="ARBA00022481"/>
    </source>
</evidence>
<dbReference type="Gene3D" id="3.30.160.20">
    <property type="match status" value="1"/>
</dbReference>
<dbReference type="EMBL" id="CP002351">
    <property type="protein sequence ID" value="AEH51121.1"/>
    <property type="molecule type" value="Genomic_DNA"/>
</dbReference>